<evidence type="ECO:0000256" key="14">
    <source>
        <dbReference type="ARBA" id="ARBA00038034"/>
    </source>
</evidence>
<keyword evidence="4" id="KW-0547">Nucleotide-binding</keyword>
<evidence type="ECO:0000313" key="22">
    <source>
        <dbReference type="Ensembl" id="ENSEBUP00000007782.1"/>
    </source>
</evidence>
<dbReference type="GO" id="GO:0016020">
    <property type="term" value="C:membrane"/>
    <property type="evidence" value="ECO:0007669"/>
    <property type="project" value="TreeGrafter"/>
</dbReference>
<reference evidence="22" key="2">
    <citation type="submission" date="2025-09" db="UniProtKB">
        <authorList>
            <consortium name="Ensembl"/>
        </authorList>
    </citation>
    <scope>IDENTIFICATION</scope>
</reference>
<evidence type="ECO:0000256" key="18">
    <source>
        <dbReference type="ARBA" id="ARBA00048666"/>
    </source>
</evidence>
<evidence type="ECO:0000256" key="8">
    <source>
        <dbReference type="ARBA" id="ARBA00024484"/>
    </source>
</evidence>
<keyword evidence="3" id="KW-0436">Ligase</keyword>
<evidence type="ECO:0000256" key="1">
    <source>
        <dbReference type="ARBA" id="ARBA00004496"/>
    </source>
</evidence>
<comment type="similarity">
    <text evidence="14">Belongs to the ATP-dependent AMP-binding enzyme family. Bubblegum subfamily.</text>
</comment>
<dbReference type="SUPFAM" id="SSF56801">
    <property type="entry name" value="Acetyl-CoA synthetase-like"/>
    <property type="match status" value="1"/>
</dbReference>
<dbReference type="PANTHER" id="PTHR43272:SF101">
    <property type="entry name" value="ACYL-COA SYNTHETASE BUBBLEGUM FAMILY MEMBER 2-RELATED"/>
    <property type="match status" value="1"/>
</dbReference>
<dbReference type="Gene3D" id="3.40.50.12780">
    <property type="entry name" value="N-terminal domain of ligase-like"/>
    <property type="match status" value="1"/>
</dbReference>
<organism evidence="22 23">
    <name type="scientific">Eptatretus burgeri</name>
    <name type="common">Inshore hagfish</name>
    <dbReference type="NCBI Taxonomy" id="7764"/>
    <lineage>
        <taxon>Eukaryota</taxon>
        <taxon>Metazoa</taxon>
        <taxon>Chordata</taxon>
        <taxon>Craniata</taxon>
        <taxon>Vertebrata</taxon>
        <taxon>Cyclostomata</taxon>
        <taxon>Myxini</taxon>
        <taxon>Myxiniformes</taxon>
        <taxon>Myxinidae</taxon>
        <taxon>Eptatretinae</taxon>
        <taxon>Eptatretus</taxon>
    </lineage>
</organism>
<keyword evidence="2" id="KW-0963">Cytoplasm</keyword>
<comment type="catalytic activity">
    <reaction evidence="8">
        <text>a long-chain fatty acid + ATP + CoA = a long-chain fatty acyl-CoA + AMP + diphosphate</text>
        <dbReference type="Rhea" id="RHEA:15421"/>
        <dbReference type="ChEBI" id="CHEBI:30616"/>
        <dbReference type="ChEBI" id="CHEBI:33019"/>
        <dbReference type="ChEBI" id="CHEBI:57287"/>
        <dbReference type="ChEBI" id="CHEBI:57560"/>
        <dbReference type="ChEBI" id="CHEBI:83139"/>
        <dbReference type="ChEBI" id="CHEBI:456215"/>
        <dbReference type="EC" id="6.2.1.3"/>
    </reaction>
    <physiologicalReaction direction="left-to-right" evidence="8">
        <dbReference type="Rhea" id="RHEA:15422"/>
    </physiologicalReaction>
</comment>
<keyword evidence="20" id="KW-0812">Transmembrane</keyword>
<dbReference type="GO" id="GO:0047676">
    <property type="term" value="F:arachidonate-CoA ligase activity"/>
    <property type="evidence" value="ECO:0007669"/>
    <property type="project" value="UniProtKB-EC"/>
</dbReference>
<comment type="catalytic activity">
    <reaction evidence="12">
        <text>(9Z,12Z)-octadecadienoate + ATP + CoA = (9Z,12Z)-octadecadienoyl-CoA + AMP + diphosphate</text>
        <dbReference type="Rhea" id="RHEA:33651"/>
        <dbReference type="ChEBI" id="CHEBI:30245"/>
        <dbReference type="ChEBI" id="CHEBI:30616"/>
        <dbReference type="ChEBI" id="CHEBI:33019"/>
        <dbReference type="ChEBI" id="CHEBI:57287"/>
        <dbReference type="ChEBI" id="CHEBI:57383"/>
        <dbReference type="ChEBI" id="CHEBI:456215"/>
    </reaction>
    <physiologicalReaction direction="left-to-right" evidence="12">
        <dbReference type="Rhea" id="RHEA:33652"/>
    </physiologicalReaction>
</comment>
<dbReference type="GO" id="GO:0005524">
    <property type="term" value="F:ATP binding"/>
    <property type="evidence" value="ECO:0007669"/>
    <property type="project" value="UniProtKB-KW"/>
</dbReference>
<dbReference type="GO" id="GO:0005783">
    <property type="term" value="C:endoplasmic reticulum"/>
    <property type="evidence" value="ECO:0007669"/>
    <property type="project" value="TreeGrafter"/>
</dbReference>
<comment type="catalytic activity">
    <reaction evidence="9">
        <text>(5Z,8Z,11Z,14Z)-eicosatetraenoate + ATP + CoA = (5Z,8Z,11Z,14Z)-eicosatetraenoyl-CoA + AMP + diphosphate</text>
        <dbReference type="Rhea" id="RHEA:19713"/>
        <dbReference type="ChEBI" id="CHEBI:30616"/>
        <dbReference type="ChEBI" id="CHEBI:32395"/>
        <dbReference type="ChEBI" id="CHEBI:33019"/>
        <dbReference type="ChEBI" id="CHEBI:57287"/>
        <dbReference type="ChEBI" id="CHEBI:57368"/>
        <dbReference type="ChEBI" id="CHEBI:456215"/>
        <dbReference type="EC" id="6.2.1.15"/>
    </reaction>
    <physiologicalReaction direction="left-to-right" evidence="9">
        <dbReference type="Rhea" id="RHEA:19714"/>
    </physiologicalReaction>
</comment>
<dbReference type="OMA" id="ISINQCC"/>
<dbReference type="AlphaFoldDB" id="A0A8C4NP86"/>
<name>A0A8C4NP86_EPTBU</name>
<evidence type="ECO:0000256" key="7">
    <source>
        <dbReference type="ARBA" id="ARBA00023098"/>
    </source>
</evidence>
<evidence type="ECO:0000256" key="16">
    <source>
        <dbReference type="ARBA" id="ARBA00042118"/>
    </source>
</evidence>
<evidence type="ECO:0000256" key="10">
    <source>
        <dbReference type="ARBA" id="ARBA00026113"/>
    </source>
</evidence>
<accession>A0A8C4NP86</accession>
<evidence type="ECO:0000256" key="2">
    <source>
        <dbReference type="ARBA" id="ARBA00022490"/>
    </source>
</evidence>
<keyword evidence="20" id="KW-0472">Membrane</keyword>
<evidence type="ECO:0000256" key="3">
    <source>
        <dbReference type="ARBA" id="ARBA00022598"/>
    </source>
</evidence>
<evidence type="ECO:0000259" key="21">
    <source>
        <dbReference type="Pfam" id="PF00501"/>
    </source>
</evidence>
<dbReference type="EC" id="6.2.1.15" evidence="10"/>
<proteinExistence type="inferred from homology"/>
<dbReference type="InterPro" id="IPR000873">
    <property type="entry name" value="AMP-dep_synth/lig_dom"/>
</dbReference>
<dbReference type="GeneTree" id="ENSGT00940000155332"/>
<keyword evidence="5" id="KW-0276">Fatty acid metabolism</keyword>
<dbReference type="Ensembl" id="ENSEBUT00000008270.1">
    <property type="protein sequence ID" value="ENSEBUP00000007782.1"/>
    <property type="gene ID" value="ENSEBUG00000005055.1"/>
</dbReference>
<reference evidence="22" key="1">
    <citation type="submission" date="2025-08" db="UniProtKB">
        <authorList>
            <consortium name="Ensembl"/>
        </authorList>
    </citation>
    <scope>IDENTIFICATION</scope>
</reference>
<dbReference type="InterPro" id="IPR020845">
    <property type="entry name" value="AMP-binding_CS"/>
</dbReference>
<evidence type="ECO:0000256" key="5">
    <source>
        <dbReference type="ARBA" id="ARBA00022832"/>
    </source>
</evidence>
<evidence type="ECO:0000256" key="17">
    <source>
        <dbReference type="ARBA" id="ARBA00043192"/>
    </source>
</evidence>
<dbReference type="PANTHER" id="PTHR43272">
    <property type="entry name" value="LONG-CHAIN-FATTY-ACID--COA LIGASE"/>
    <property type="match status" value="1"/>
</dbReference>
<dbReference type="Proteomes" id="UP000694388">
    <property type="component" value="Unplaced"/>
</dbReference>
<dbReference type="PROSITE" id="PS00455">
    <property type="entry name" value="AMP_BINDING"/>
    <property type="match status" value="1"/>
</dbReference>
<dbReference type="InterPro" id="IPR042099">
    <property type="entry name" value="ANL_N_sf"/>
</dbReference>
<evidence type="ECO:0000313" key="23">
    <source>
        <dbReference type="Proteomes" id="UP000694388"/>
    </source>
</evidence>
<keyword evidence="23" id="KW-1185">Reference proteome</keyword>
<feature type="transmembrane region" description="Helical" evidence="20">
    <location>
        <begin position="502"/>
        <end position="524"/>
    </location>
</feature>
<evidence type="ECO:0000256" key="15">
    <source>
        <dbReference type="ARBA" id="ARBA00040479"/>
    </source>
</evidence>
<evidence type="ECO:0000256" key="4">
    <source>
        <dbReference type="ARBA" id="ARBA00022741"/>
    </source>
</evidence>
<dbReference type="Pfam" id="PF00501">
    <property type="entry name" value="AMP-binding"/>
    <property type="match status" value="1"/>
</dbReference>
<comment type="catalytic activity">
    <reaction evidence="13">
        <text>(9Z)-octadecenoate + ATP + CoA = (9Z)-octadecenoyl-CoA + AMP + diphosphate</text>
        <dbReference type="Rhea" id="RHEA:33607"/>
        <dbReference type="ChEBI" id="CHEBI:30616"/>
        <dbReference type="ChEBI" id="CHEBI:30823"/>
        <dbReference type="ChEBI" id="CHEBI:33019"/>
        <dbReference type="ChEBI" id="CHEBI:57287"/>
        <dbReference type="ChEBI" id="CHEBI:57387"/>
        <dbReference type="ChEBI" id="CHEBI:456215"/>
    </reaction>
    <physiologicalReaction direction="left-to-right" evidence="13">
        <dbReference type="Rhea" id="RHEA:33608"/>
    </physiologicalReaction>
</comment>
<evidence type="ECO:0000256" key="11">
    <source>
        <dbReference type="ARBA" id="ARBA00026121"/>
    </source>
</evidence>
<protein>
    <recommendedName>
        <fullName evidence="15">Long-chain-fatty-acid--CoA ligase ACSBG2</fullName>
        <ecNumber evidence="10">6.2.1.15</ecNumber>
        <ecNumber evidence="11">6.2.1.3</ecNumber>
    </recommendedName>
    <alternativeName>
        <fullName evidence="17">Acyl-CoA synthetase bubblegum family member 2</fullName>
    </alternativeName>
    <alternativeName>
        <fullName evidence="16">Arachidonate--CoA ligase ACSBG2</fullName>
    </alternativeName>
</protein>
<evidence type="ECO:0000256" key="19">
    <source>
        <dbReference type="ARBA" id="ARBA00049139"/>
    </source>
</evidence>
<dbReference type="EC" id="6.2.1.3" evidence="11"/>
<feature type="domain" description="AMP-dependent synthetase/ligase" evidence="21">
    <location>
        <begin position="57"/>
        <end position="455"/>
    </location>
</feature>
<comment type="catalytic activity">
    <reaction evidence="18">
        <text>tetracosanoate + ATP + CoA = tetracosanoyl-CoA + AMP + diphosphate</text>
        <dbReference type="Rhea" id="RHEA:33639"/>
        <dbReference type="ChEBI" id="CHEBI:30616"/>
        <dbReference type="ChEBI" id="CHEBI:31014"/>
        <dbReference type="ChEBI" id="CHEBI:33019"/>
        <dbReference type="ChEBI" id="CHEBI:57287"/>
        <dbReference type="ChEBI" id="CHEBI:65052"/>
        <dbReference type="ChEBI" id="CHEBI:456215"/>
    </reaction>
    <physiologicalReaction direction="left-to-right" evidence="18">
        <dbReference type="Rhea" id="RHEA:33640"/>
    </physiologicalReaction>
</comment>
<evidence type="ECO:0000256" key="9">
    <source>
        <dbReference type="ARBA" id="ARBA00024548"/>
    </source>
</evidence>
<sequence length="639" mass="71099">YGLHFVSPEGSSLEPDLNQNLIYLPLWTSAPDGAVKLRMEESGPLSLTPITIHELLQQAVDAHGERTALAWLENGTWENFSFRQYQQECRKAAKSFLKLGLERYHGVGILGFNSPEWFITAIGTIMAGGFAVGIYTTNSPEACLYIVKDCKANVVVVENDKQLKKILQIKDELPHLKAIVQYKDELKWKDFVNLGADVPDLELDDIISSQKANHCCSLIYTSGTTGTPKGVMLSHDNLTWTAEMVCKTTGLRQTEEQEIVVSYLPLSHIAAQMIDVWITMKVGAVVYFAQPDALKGSLVTTMREVRPTGFMGVPRVWEKMMERMKAVGEQSGVVIRLMSAWARNLGLQANLSAMDGYEKPYTPWGWTLASSLVFRKVREALGLDRCSRCFTGAAPITRDTLDESSGPHAVSIDKACKMASCGREMIGCSTKIENCDGEGNGEVCFWGRHVFMGYLNMEKMTQESLDTDGWLHSGDIGRHDDQGFLYITGRLKGESINSGGSLSFVLTWNLAFFYLFLLPVWFFLCKLSSESGEPLDELSSDALRFCQEVGSSSTRPSQIAWGRDQAVNFAISRGIGQVNERCTSHAQRIQKWAVLEKDFTTVGGELGPTMKLKRPVVLKMYREVVDKFYAEAIATSTPK</sequence>
<keyword evidence="6" id="KW-0067">ATP-binding</keyword>
<evidence type="ECO:0000256" key="6">
    <source>
        <dbReference type="ARBA" id="ARBA00022840"/>
    </source>
</evidence>
<keyword evidence="20" id="KW-1133">Transmembrane helix</keyword>
<keyword evidence="7" id="KW-0443">Lipid metabolism</keyword>
<evidence type="ECO:0000256" key="12">
    <source>
        <dbReference type="ARBA" id="ARBA00035848"/>
    </source>
</evidence>
<comment type="catalytic activity">
    <reaction evidence="19">
        <text>hexadecanoate + ATP + CoA = hexadecanoyl-CoA + AMP + diphosphate</text>
        <dbReference type="Rhea" id="RHEA:30751"/>
        <dbReference type="ChEBI" id="CHEBI:7896"/>
        <dbReference type="ChEBI" id="CHEBI:30616"/>
        <dbReference type="ChEBI" id="CHEBI:33019"/>
        <dbReference type="ChEBI" id="CHEBI:57287"/>
        <dbReference type="ChEBI" id="CHEBI:57379"/>
        <dbReference type="ChEBI" id="CHEBI:456215"/>
    </reaction>
    <physiologicalReaction direction="left-to-right" evidence="19">
        <dbReference type="Rhea" id="RHEA:30752"/>
    </physiologicalReaction>
</comment>
<comment type="subcellular location">
    <subcellularLocation>
        <location evidence="1">Cytoplasm</location>
    </subcellularLocation>
</comment>
<evidence type="ECO:0000256" key="13">
    <source>
        <dbReference type="ARBA" id="ARBA00036043"/>
    </source>
</evidence>
<evidence type="ECO:0000256" key="20">
    <source>
        <dbReference type="SAM" id="Phobius"/>
    </source>
</evidence>